<feature type="transmembrane region" description="Helical" evidence="12">
    <location>
        <begin position="283"/>
        <end position="302"/>
    </location>
</feature>
<dbReference type="UniPathway" id="UPA00378"/>
<dbReference type="HOGENOM" id="CLU_008917_4_1_1"/>
<feature type="transmembrane region" description="Helical" evidence="12">
    <location>
        <begin position="78"/>
        <end position="98"/>
    </location>
</feature>
<evidence type="ECO:0000313" key="14">
    <source>
        <dbReference type="Proteomes" id="UP000011958"/>
    </source>
</evidence>
<name>M7NW53_PNEMU</name>
<evidence type="ECO:0000256" key="12">
    <source>
        <dbReference type="RuleBase" id="RU363075"/>
    </source>
</evidence>
<dbReference type="STRING" id="1069680.M7NW53"/>
<sequence>MLLNSLKNSYTLMKRQYIFIDIIIILLVLTHLFISPYTKVEESMNLQAIHDILFFGITREGLKNYDCFKFPGPVPRTFIGAVLTASIVSPLVFIKKLFFKKVSKSKIQYLVRGTLGIYNSLAIIIFRHKIIRHYGINTGLWYGIFQASQFHIMYYASRTLPNMFAFGIYTIAIKYFIEYKKKDILKGLFILTFTAVVFRFEIIILVITHAIYFWFSNKTTIKEMIKVFSFGGILGLFFSIIVDSWFWKKYFLWPEGMAFYFNIIEKKSSKWGVSAWHTYFSKYIPKLLLNPLFLILWGIALFKRPKDTINLLVPNISYVIIYSLQPHKEWRFIVYIIPSLTLVAAIGATWIYNRKYKSLVFTIAFLILIIAVLMTFSASLVMSLISSLNYPGAWSLKAFHNLDLSEKEKVHLDVYTCMTGVSLFLHDNEKIIYDKTEDITKLNSYDFLKTINWAISDASNFKLKGNWTIKDVISGYCGLEKVYFNNSIGILAKLWYPRVKMENKILILKNNEH</sequence>
<comment type="similarity">
    <text evidence="3 12">Belongs to the glycosyltransferase 22 family.</text>
</comment>
<comment type="function">
    <text evidence="10">Mannosyltransferase that operates in the biosynthetic pathway of dolichol-linked oligosaccharides, the glycan precursors employed in protein asparagine (N)-glycosylation. The assembly of dolichol-linked oligosaccharides begins on the cytosolic side of the endoplasmic reticulum membrane and finishes in its lumen. The sequential addition of sugars to dolichol pyrophosphate produces dolichol-linked oligosaccharides containing fourteen sugars, including two GlcNAcs, nine mannoses and three glucoses. Once assembled, the oligosaccharide is transferred from the lipid to nascent proteins by oligosaccharyltransferases. In the lumen of the endoplasmic reticulum, adds the eighth mannose residue in an alpha-1,6 linkage onto Man(7)GlcNAc(2)-PP-dolichol to produce Man(8)GlcNAc(2)-PP-dolichol.</text>
</comment>
<comment type="caution">
    <text evidence="13">The sequence shown here is derived from an EMBL/GenBank/DDBJ whole genome shotgun (WGS) entry which is preliminary data.</text>
</comment>
<comment type="pathway">
    <text evidence="2">Protein modification; protein glycosylation.</text>
</comment>
<organism evidence="13 14">
    <name type="scientific">Pneumocystis murina (strain B123)</name>
    <name type="common">Mouse pneumocystis pneumonia agent</name>
    <name type="synonym">Pneumocystis carinii f. sp. muris</name>
    <dbReference type="NCBI Taxonomy" id="1069680"/>
    <lineage>
        <taxon>Eukaryota</taxon>
        <taxon>Fungi</taxon>
        <taxon>Dikarya</taxon>
        <taxon>Ascomycota</taxon>
        <taxon>Taphrinomycotina</taxon>
        <taxon>Pneumocystomycetes</taxon>
        <taxon>Pneumocystaceae</taxon>
        <taxon>Pneumocystis</taxon>
    </lineage>
</organism>
<keyword evidence="6 12" id="KW-0812">Transmembrane</keyword>
<gene>
    <name evidence="13" type="ORF">PNEG_00384</name>
</gene>
<evidence type="ECO:0000256" key="10">
    <source>
        <dbReference type="ARBA" id="ARBA00044721"/>
    </source>
</evidence>
<feature type="transmembrane region" description="Helical" evidence="12">
    <location>
        <begin position="359"/>
        <end position="385"/>
    </location>
</feature>
<evidence type="ECO:0000256" key="8">
    <source>
        <dbReference type="ARBA" id="ARBA00022989"/>
    </source>
</evidence>
<dbReference type="GO" id="GO:0052917">
    <property type="term" value="F:dol-P-Man:Man(7)GlcNAc(2)-PP-Dol alpha-1,6-mannosyltransferase activity"/>
    <property type="evidence" value="ECO:0007669"/>
    <property type="project" value="UniProtKB-EC"/>
</dbReference>
<dbReference type="RefSeq" id="XP_007872258.1">
    <property type="nucleotide sequence ID" value="XM_007874067.1"/>
</dbReference>
<reference evidence="14" key="1">
    <citation type="journal article" date="2016" name="Nat. Commun.">
        <title>Genome analysis of three Pneumocystis species reveals adaptation mechanisms to life exclusively in mammalian hosts.</title>
        <authorList>
            <person name="Ma L."/>
            <person name="Chen Z."/>
            <person name="Huang D.W."/>
            <person name="Kutty G."/>
            <person name="Ishihara M."/>
            <person name="Wang H."/>
            <person name="Abouelleil A."/>
            <person name="Bishop L."/>
            <person name="Davey E."/>
            <person name="Deng R."/>
            <person name="Deng X."/>
            <person name="Fan L."/>
            <person name="Fantoni G."/>
            <person name="Fitzgerald M."/>
            <person name="Gogineni E."/>
            <person name="Goldberg J.M."/>
            <person name="Handley G."/>
            <person name="Hu X."/>
            <person name="Huber C."/>
            <person name="Jiao X."/>
            <person name="Jones K."/>
            <person name="Levin J.Z."/>
            <person name="Liu Y."/>
            <person name="Macdonald P."/>
            <person name="Melnikov A."/>
            <person name="Raley C."/>
            <person name="Sassi M."/>
            <person name="Sherman B.T."/>
            <person name="Song X."/>
            <person name="Sykes S."/>
            <person name="Tran B."/>
            <person name="Walsh L."/>
            <person name="Xia Y."/>
            <person name="Yang J."/>
            <person name="Young S."/>
            <person name="Zeng Q."/>
            <person name="Zheng X."/>
            <person name="Stephens R."/>
            <person name="Nusbaum C."/>
            <person name="Birren B.W."/>
            <person name="Azadi P."/>
            <person name="Lempicki R.A."/>
            <person name="Cuomo C.A."/>
            <person name="Kovacs J.A."/>
        </authorList>
    </citation>
    <scope>NUCLEOTIDE SEQUENCE [LARGE SCALE GENOMIC DNA]</scope>
    <source>
        <strain evidence="14">B123</strain>
    </source>
</reference>
<dbReference type="GO" id="GO:0005789">
    <property type="term" value="C:endoplasmic reticulum membrane"/>
    <property type="evidence" value="ECO:0007669"/>
    <property type="project" value="UniProtKB-SubCell"/>
</dbReference>
<dbReference type="PANTHER" id="PTHR22760">
    <property type="entry name" value="GLYCOSYLTRANSFERASE"/>
    <property type="match status" value="1"/>
</dbReference>
<dbReference type="Pfam" id="PF03901">
    <property type="entry name" value="Glyco_transf_22"/>
    <property type="match status" value="1"/>
</dbReference>
<keyword evidence="14" id="KW-1185">Reference proteome</keyword>
<evidence type="ECO:0000256" key="4">
    <source>
        <dbReference type="ARBA" id="ARBA00022676"/>
    </source>
</evidence>
<dbReference type="AlphaFoldDB" id="M7NW53"/>
<feature type="transmembrane region" description="Helical" evidence="12">
    <location>
        <begin position="17"/>
        <end position="34"/>
    </location>
</feature>
<keyword evidence="9 12" id="KW-0472">Membrane</keyword>
<dbReference type="OMA" id="WWVEVRM"/>
<evidence type="ECO:0000256" key="3">
    <source>
        <dbReference type="ARBA" id="ARBA00007063"/>
    </source>
</evidence>
<dbReference type="Proteomes" id="UP000011958">
    <property type="component" value="Unassembled WGS sequence"/>
</dbReference>
<feature type="transmembrane region" description="Helical" evidence="12">
    <location>
        <begin position="309"/>
        <end position="326"/>
    </location>
</feature>
<evidence type="ECO:0000256" key="11">
    <source>
        <dbReference type="ARBA" id="ARBA00048899"/>
    </source>
</evidence>
<evidence type="ECO:0000256" key="2">
    <source>
        <dbReference type="ARBA" id="ARBA00004922"/>
    </source>
</evidence>
<evidence type="ECO:0000256" key="7">
    <source>
        <dbReference type="ARBA" id="ARBA00022824"/>
    </source>
</evidence>
<dbReference type="eggNOG" id="KOG2516">
    <property type="taxonomic scope" value="Eukaryota"/>
</dbReference>
<dbReference type="VEuPathDB" id="FungiDB:PNEG_00384"/>
<evidence type="ECO:0000256" key="1">
    <source>
        <dbReference type="ARBA" id="ARBA00004477"/>
    </source>
</evidence>
<comment type="catalytic activity">
    <reaction evidence="11">
        <text>an alpha-D-Man-(1-&gt;2)-alpha-D-Man-(1-&gt;2)-alpha-D-Man-(1-&gt;3)-[alpha-D-Man-(1-&gt;2)-alpha-D-Man-(1-&gt;3)-alpha-D-Man-(1-&gt;6)]-beta-D-Man-(1-&gt;4)-beta-D-GlcNAc-(1-&gt;4)-alpha-D-GlcNAc-diphospho-di-trans,poly-cis-dolichol + a di-trans,poly-cis-dolichyl beta-D-mannosyl phosphate = an alpha-D-Man-(1-&gt;2)-alpha-D-Man-(1-&gt;2)-alpha-D-Man-(1-&gt;3)-[alpha-D-Man-(1-&gt;2)-alpha-D-Man-(1-&gt;3)-[alpha-D-Man-(1-&gt;6)]-alpha-D-Man-(1-&gt;6)]-beta-D-Man-(1-&gt;4)-beta-D-GlcNAc-(1-&gt;4)-alpha-D-GlcNAc-diphospho-di-trans,poly-cis-dolichol + a di-trans,poly-cis-dolichyl phosphate + H(+)</text>
        <dbReference type="Rhea" id="RHEA:29535"/>
        <dbReference type="Rhea" id="RHEA-COMP:19498"/>
        <dbReference type="Rhea" id="RHEA-COMP:19501"/>
        <dbReference type="Rhea" id="RHEA-COMP:19518"/>
        <dbReference type="Rhea" id="RHEA-COMP:19519"/>
        <dbReference type="ChEBI" id="CHEBI:15378"/>
        <dbReference type="ChEBI" id="CHEBI:57683"/>
        <dbReference type="ChEBI" id="CHEBI:58211"/>
        <dbReference type="ChEBI" id="CHEBI:132517"/>
        <dbReference type="ChEBI" id="CHEBI:132519"/>
        <dbReference type="EC" id="2.4.1.260"/>
    </reaction>
    <physiologicalReaction direction="left-to-right" evidence="11">
        <dbReference type="Rhea" id="RHEA:29536"/>
    </physiologicalReaction>
</comment>
<feature type="transmembrane region" description="Helical" evidence="12">
    <location>
        <begin position="227"/>
        <end position="247"/>
    </location>
</feature>
<evidence type="ECO:0000256" key="9">
    <source>
        <dbReference type="ARBA" id="ARBA00023136"/>
    </source>
</evidence>
<comment type="subcellular location">
    <subcellularLocation>
        <location evidence="1 12">Endoplasmic reticulum membrane</location>
        <topology evidence="1 12">Multi-pass membrane protein</topology>
    </subcellularLocation>
</comment>
<keyword evidence="4 12" id="KW-0328">Glycosyltransferase</keyword>
<dbReference type="InterPro" id="IPR005599">
    <property type="entry name" value="GPI_mannosylTrfase"/>
</dbReference>
<proteinExistence type="inferred from homology"/>
<accession>M7NW53</accession>
<feature type="transmembrane region" description="Helical" evidence="12">
    <location>
        <begin position="189"/>
        <end position="215"/>
    </location>
</feature>
<evidence type="ECO:0000256" key="6">
    <source>
        <dbReference type="ARBA" id="ARBA00022692"/>
    </source>
</evidence>
<keyword evidence="5" id="KW-0808">Transferase</keyword>
<dbReference type="GeneID" id="19894082"/>
<feature type="transmembrane region" description="Helical" evidence="12">
    <location>
        <begin position="332"/>
        <end position="352"/>
    </location>
</feature>
<dbReference type="GO" id="GO:0006487">
    <property type="term" value="P:protein N-linked glycosylation"/>
    <property type="evidence" value="ECO:0007669"/>
    <property type="project" value="TreeGrafter"/>
</dbReference>
<feature type="transmembrane region" description="Helical" evidence="12">
    <location>
        <begin position="159"/>
        <end position="177"/>
    </location>
</feature>
<dbReference type="OrthoDB" id="19039at2759"/>
<dbReference type="PANTHER" id="PTHR22760:SF1">
    <property type="entry name" value="DOL-P-MAN:MAN(7)GLCNAC(2)-PP-DOL ALPHA-1,6-MANNOSYLTRANSFERASE"/>
    <property type="match status" value="1"/>
</dbReference>
<dbReference type="EMBL" id="AFWA02000001">
    <property type="protein sequence ID" value="EMR11356.1"/>
    <property type="molecule type" value="Genomic_DNA"/>
</dbReference>
<keyword evidence="7 12" id="KW-0256">Endoplasmic reticulum</keyword>
<evidence type="ECO:0000313" key="13">
    <source>
        <dbReference type="EMBL" id="EMR11356.1"/>
    </source>
</evidence>
<protein>
    <recommendedName>
        <fullName evidence="12">Mannosyltransferase</fullName>
        <ecNumber evidence="12">2.4.1.-</ecNumber>
    </recommendedName>
</protein>
<evidence type="ECO:0000256" key="5">
    <source>
        <dbReference type="ARBA" id="ARBA00022679"/>
    </source>
</evidence>
<dbReference type="EC" id="2.4.1.-" evidence="12"/>
<keyword evidence="8 12" id="KW-1133">Transmembrane helix</keyword>